<comment type="caution">
    <text evidence="1">The sequence shown here is derived from an EMBL/GenBank/DDBJ whole genome shotgun (WGS) entry which is preliminary data.</text>
</comment>
<evidence type="ECO:0000313" key="1">
    <source>
        <dbReference type="EMBL" id="RLK54492.1"/>
    </source>
</evidence>
<sequence>MTAMEVVVGLLAGAVCRTYCRAWFSSATVIILRDVDVAADALARALPGGPVMMAKVVVLGLFAGALRRTYHRAWFSSAAVITPRDIDTAADALARIEHSLVDR</sequence>
<protein>
    <submittedName>
        <fullName evidence="1">Uncharacterized protein</fullName>
    </submittedName>
</protein>
<dbReference type="AlphaFoldDB" id="A0A421AXB6"/>
<dbReference type="OrthoDB" id="5198230at2"/>
<name>A0A421AXB6_9PSEU</name>
<dbReference type="Proteomes" id="UP000282454">
    <property type="component" value="Unassembled WGS sequence"/>
</dbReference>
<gene>
    <name evidence="1" type="ORF">CLV68_5524</name>
</gene>
<keyword evidence="2" id="KW-1185">Reference proteome</keyword>
<reference evidence="1 2" key="1">
    <citation type="submission" date="2018-10" db="EMBL/GenBank/DDBJ databases">
        <title>Genomic Encyclopedia of Archaeal and Bacterial Type Strains, Phase II (KMG-II): from individual species to whole genera.</title>
        <authorList>
            <person name="Goeker M."/>
        </authorList>
    </citation>
    <scope>NUCLEOTIDE SEQUENCE [LARGE SCALE GENOMIC DNA]</scope>
    <source>
        <strain evidence="1 2">DSM 45657</strain>
    </source>
</reference>
<evidence type="ECO:0000313" key="2">
    <source>
        <dbReference type="Proteomes" id="UP000282454"/>
    </source>
</evidence>
<proteinExistence type="predicted"/>
<dbReference type="RefSeq" id="WP_147460182.1">
    <property type="nucleotide sequence ID" value="NZ_RCDD01000006.1"/>
</dbReference>
<accession>A0A421AXB6</accession>
<organism evidence="1 2">
    <name type="scientific">Actinokineospora cianjurensis</name>
    <dbReference type="NCBI Taxonomy" id="585224"/>
    <lineage>
        <taxon>Bacteria</taxon>
        <taxon>Bacillati</taxon>
        <taxon>Actinomycetota</taxon>
        <taxon>Actinomycetes</taxon>
        <taxon>Pseudonocardiales</taxon>
        <taxon>Pseudonocardiaceae</taxon>
        <taxon>Actinokineospora</taxon>
    </lineage>
</organism>
<dbReference type="EMBL" id="RCDD01000006">
    <property type="protein sequence ID" value="RLK54492.1"/>
    <property type="molecule type" value="Genomic_DNA"/>
</dbReference>